<dbReference type="PANTHER" id="PTHR10672:SF3">
    <property type="entry name" value="PROTEIN HU-LI TAI SHAO"/>
    <property type="match status" value="1"/>
</dbReference>
<evidence type="ECO:0000256" key="1">
    <source>
        <dbReference type="ARBA" id="ARBA00037961"/>
    </source>
</evidence>
<dbReference type="InterPro" id="IPR051017">
    <property type="entry name" value="Aldolase-II_Adducin_sf"/>
</dbReference>
<feature type="domain" description="Class II aldolase/adducin N-terminal" evidence="2">
    <location>
        <begin position="10"/>
        <end position="189"/>
    </location>
</feature>
<protein>
    <submittedName>
        <fullName evidence="3">Class II aldolase/adducin family protein</fullName>
    </submittedName>
</protein>
<evidence type="ECO:0000259" key="2">
    <source>
        <dbReference type="SMART" id="SM01007"/>
    </source>
</evidence>
<dbReference type="SMART" id="SM01007">
    <property type="entry name" value="Aldolase_II"/>
    <property type="match status" value="1"/>
</dbReference>
<reference evidence="3 4" key="1">
    <citation type="submission" date="2023-06" db="EMBL/GenBank/DDBJ databases">
        <title>Draft genome sequence of Novosphingobium sp. strain IK01.</title>
        <authorList>
            <person name="Hatamoto M."/>
            <person name="Ikarashi T."/>
            <person name="Yamaguchi T."/>
        </authorList>
    </citation>
    <scope>NUCLEOTIDE SEQUENCE [LARGE SCALE GENOMIC DNA]</scope>
    <source>
        <strain evidence="3 4">IK01</strain>
    </source>
</reference>
<accession>A0ABQ6P2R0</accession>
<proteinExistence type="inferred from homology"/>
<keyword evidence="4" id="KW-1185">Reference proteome</keyword>
<evidence type="ECO:0000313" key="3">
    <source>
        <dbReference type="EMBL" id="GMM59543.1"/>
    </source>
</evidence>
<dbReference type="PANTHER" id="PTHR10672">
    <property type="entry name" value="ADDUCIN"/>
    <property type="match status" value="1"/>
</dbReference>
<dbReference type="RefSeq" id="WP_317973398.1">
    <property type="nucleotide sequence ID" value="NZ_BTFW01000001.1"/>
</dbReference>
<sequence>MDQAERILRRDLANFYHLVDYFGWGELIFNHISVRLPGRDAYLVNPFGLNYTEITPDNLLTVNVDGQLVGTSDYAANPAGFALHGAIHSHRHDVNCVAHTHSIAVSAVAMKEGGFDHNNFYGAQLIGRVGYHDFEGITLFADERPRMVASLGQKHVLVLRNHGIAVCERDIPSTFFLLWIAQRAAEVQCAAGQIPGPDRQIGEEIAARCKASAESLTQSGRAAQMVFDSQVRAMRVKHPVDWA</sequence>
<dbReference type="SUPFAM" id="SSF53639">
    <property type="entry name" value="AraD/HMP-PK domain-like"/>
    <property type="match status" value="1"/>
</dbReference>
<organism evidence="3 4">
    <name type="scientific">Novosphingobium pituita</name>
    <dbReference type="NCBI Taxonomy" id="3056842"/>
    <lineage>
        <taxon>Bacteria</taxon>
        <taxon>Pseudomonadati</taxon>
        <taxon>Pseudomonadota</taxon>
        <taxon>Alphaproteobacteria</taxon>
        <taxon>Sphingomonadales</taxon>
        <taxon>Sphingomonadaceae</taxon>
        <taxon>Novosphingobium</taxon>
    </lineage>
</organism>
<gene>
    <name evidence="3" type="ORF">NUTIK01_03200</name>
</gene>
<dbReference type="InterPro" id="IPR036409">
    <property type="entry name" value="Aldolase_II/adducin_N_sf"/>
</dbReference>
<dbReference type="Pfam" id="PF00596">
    <property type="entry name" value="Aldolase_II"/>
    <property type="match status" value="1"/>
</dbReference>
<comment type="caution">
    <text evidence="3">The sequence shown here is derived from an EMBL/GenBank/DDBJ whole genome shotgun (WGS) entry which is preliminary data.</text>
</comment>
<evidence type="ECO:0000313" key="4">
    <source>
        <dbReference type="Proteomes" id="UP001187221"/>
    </source>
</evidence>
<dbReference type="NCBIfam" id="NF005451">
    <property type="entry name" value="PRK07044.1"/>
    <property type="match status" value="1"/>
</dbReference>
<dbReference type="EMBL" id="BTFW01000001">
    <property type="protein sequence ID" value="GMM59543.1"/>
    <property type="molecule type" value="Genomic_DNA"/>
</dbReference>
<comment type="similarity">
    <text evidence="1">Belongs to the aldolase class II family.</text>
</comment>
<dbReference type="InterPro" id="IPR001303">
    <property type="entry name" value="Aldolase_II/adducin_N"/>
</dbReference>
<dbReference type="Gene3D" id="3.40.225.10">
    <property type="entry name" value="Class II aldolase/adducin N-terminal domain"/>
    <property type="match status" value="1"/>
</dbReference>
<dbReference type="Proteomes" id="UP001187221">
    <property type="component" value="Unassembled WGS sequence"/>
</dbReference>
<name>A0ABQ6P2R0_9SPHN</name>